<dbReference type="GO" id="GO:0015979">
    <property type="term" value="P:photosynthesis"/>
    <property type="evidence" value="ECO:0007669"/>
    <property type="project" value="UniProtKB-KW"/>
</dbReference>
<evidence type="ECO:0000256" key="6">
    <source>
        <dbReference type="ARBA" id="ARBA00022737"/>
    </source>
</evidence>
<keyword evidence="6" id="KW-0677">Repeat</keyword>
<protein>
    <recommendedName>
        <fullName evidence="13">Photosystem II 22 kDa protein, chloroplastic</fullName>
    </recommendedName>
    <alternativeName>
        <fullName evidence="14">CP22</fullName>
    </alternativeName>
</protein>
<dbReference type="GO" id="GO:0009523">
    <property type="term" value="C:photosystem II"/>
    <property type="evidence" value="ECO:0007669"/>
    <property type="project" value="UniProtKB-KW"/>
</dbReference>
<evidence type="ECO:0000256" key="8">
    <source>
        <dbReference type="ARBA" id="ARBA00022989"/>
    </source>
</evidence>
<feature type="transmembrane region" description="Helical" evidence="15">
    <location>
        <begin position="100"/>
        <end position="120"/>
    </location>
</feature>
<evidence type="ECO:0000256" key="10">
    <source>
        <dbReference type="ARBA" id="ARBA00023136"/>
    </source>
</evidence>
<evidence type="ECO:0000256" key="12">
    <source>
        <dbReference type="ARBA" id="ARBA00037956"/>
    </source>
</evidence>
<organism evidence="16">
    <name type="scientific">Populus tomentosa</name>
    <name type="common">Chinese white poplar</name>
    <dbReference type="NCBI Taxonomy" id="118781"/>
    <lineage>
        <taxon>Eukaryota</taxon>
        <taxon>Viridiplantae</taxon>
        <taxon>Streptophyta</taxon>
        <taxon>Embryophyta</taxon>
        <taxon>Tracheophyta</taxon>
        <taxon>Spermatophyta</taxon>
        <taxon>Magnoliopsida</taxon>
        <taxon>eudicotyledons</taxon>
        <taxon>Gunneridae</taxon>
        <taxon>Pentapetalae</taxon>
        <taxon>rosids</taxon>
        <taxon>fabids</taxon>
        <taxon>Malpighiales</taxon>
        <taxon>Salicaceae</taxon>
        <taxon>Saliceae</taxon>
        <taxon>Populus</taxon>
    </lineage>
</organism>
<dbReference type="InterPro" id="IPR022796">
    <property type="entry name" value="Chloroa_b-bind"/>
</dbReference>
<evidence type="ECO:0000256" key="7">
    <source>
        <dbReference type="ARBA" id="ARBA00022946"/>
    </source>
</evidence>
<evidence type="ECO:0000256" key="9">
    <source>
        <dbReference type="ARBA" id="ARBA00023078"/>
    </source>
</evidence>
<accession>A0A3S9LK70</accession>
<keyword evidence="3" id="KW-0602">Photosynthesis</keyword>
<feature type="transmembrane region" description="Helical" evidence="15">
    <location>
        <begin position="140"/>
        <end position="158"/>
    </location>
</feature>
<keyword evidence="8 15" id="KW-1133">Transmembrane helix</keyword>
<keyword evidence="5 15" id="KW-0812">Transmembrane</keyword>
<dbReference type="AlphaFoldDB" id="A0A3S9LK70"/>
<proteinExistence type="evidence at transcript level"/>
<name>A0A3S9LK70_POPTO</name>
<evidence type="ECO:0000256" key="4">
    <source>
        <dbReference type="ARBA" id="ARBA00022640"/>
    </source>
</evidence>
<gene>
    <name evidence="16" type="ORF">Potom.002G083500</name>
</gene>
<dbReference type="PANTHER" id="PTHR14154">
    <property type="entry name" value="UPF0041 BRAIN PROTEIN 44-RELATED"/>
    <property type="match status" value="1"/>
</dbReference>
<dbReference type="Gene3D" id="1.10.3460.10">
    <property type="entry name" value="Chlorophyll a/b binding protein domain"/>
    <property type="match status" value="2"/>
</dbReference>
<keyword evidence="11" id="KW-0604">Photosystem II</keyword>
<evidence type="ECO:0000256" key="5">
    <source>
        <dbReference type="ARBA" id="ARBA00022692"/>
    </source>
</evidence>
<comment type="similarity">
    <text evidence="12">Belongs to the ELIP/psbS family.</text>
</comment>
<keyword evidence="4" id="KW-0934">Plastid</keyword>
<keyword evidence="7" id="KW-0809">Transit peptide</keyword>
<evidence type="ECO:0000256" key="1">
    <source>
        <dbReference type="ARBA" id="ARBA00004454"/>
    </source>
</evidence>
<dbReference type="FunFam" id="1.10.3460.10:FF:000008">
    <property type="entry name" value="Photosystem II 22 kDa protein, chloroplastic"/>
    <property type="match status" value="2"/>
</dbReference>
<dbReference type="Pfam" id="PF00504">
    <property type="entry name" value="Chloroa_b-bind"/>
    <property type="match status" value="1"/>
</dbReference>
<evidence type="ECO:0000313" key="16">
    <source>
        <dbReference type="EMBL" id="AZQ19245.1"/>
    </source>
</evidence>
<evidence type="ECO:0000256" key="15">
    <source>
        <dbReference type="SAM" id="Phobius"/>
    </source>
</evidence>
<keyword evidence="9" id="KW-0793">Thylakoid</keyword>
<reference evidence="16" key="1">
    <citation type="journal article" date="2018" name="Tree Physiol.">
        <title>Genetic variation in transcription factors and photosynthesis light-reaction genes regulates photosynthetic traits.</title>
        <authorList>
            <person name="Wang L."/>
            <person name="Du Q."/>
            <person name="Xie J."/>
            <person name="Zhou D."/>
            <person name="Chen B."/>
            <person name="Yang H."/>
            <person name="Zhang D."/>
        </authorList>
    </citation>
    <scope>NUCLEOTIDE SEQUENCE</scope>
</reference>
<evidence type="ECO:0000256" key="11">
    <source>
        <dbReference type="ARBA" id="ARBA00023276"/>
    </source>
</evidence>
<evidence type="ECO:0000256" key="14">
    <source>
        <dbReference type="ARBA" id="ARBA00081690"/>
    </source>
</evidence>
<evidence type="ECO:0000256" key="3">
    <source>
        <dbReference type="ARBA" id="ARBA00022531"/>
    </source>
</evidence>
<dbReference type="SUPFAM" id="SSF103511">
    <property type="entry name" value="Chlorophyll a-b binding protein"/>
    <property type="match status" value="1"/>
</dbReference>
<sequence length="273" mass="29000">MAQTMVLMSGVSTRQVVDLKRDPLLQFQVQRLRPAPFSRLLYNPLPSKASSSNAFTTLALFKPRTKAVPKKAAPPPKPKVEDGIFGTSGGIGFTKQNELFVGRVAMIGFAASLLGEAITGKGILSQLNLETGIPIYEAEPLLLFFILFTLLGAIGALGDRGRFVDDPPTGIEGAVIPPGKSLRAALGLKEGGSPLFGFTKSNELFVGRLAQLGIAFSLIGEIITGKGALAQLNIETGIPVSEIEPLVLFNVLFFFVAALNPGTGKFVTDEDEE</sequence>
<evidence type="ECO:0000256" key="2">
    <source>
        <dbReference type="ARBA" id="ARBA00022528"/>
    </source>
</evidence>
<dbReference type="EMBL" id="MG204247">
    <property type="protein sequence ID" value="AZQ19245.1"/>
    <property type="molecule type" value="mRNA"/>
</dbReference>
<keyword evidence="2" id="KW-0150">Chloroplast</keyword>
<comment type="subcellular location">
    <subcellularLocation>
        <location evidence="1">Plastid</location>
        <location evidence="1">Chloroplast thylakoid membrane</location>
        <topology evidence="1">Multi-pass membrane protein</topology>
    </subcellularLocation>
</comment>
<evidence type="ECO:0000256" key="13">
    <source>
        <dbReference type="ARBA" id="ARBA00071209"/>
    </source>
</evidence>
<keyword evidence="10 15" id="KW-0472">Membrane</keyword>
<dbReference type="GO" id="GO:0009535">
    <property type="term" value="C:chloroplast thylakoid membrane"/>
    <property type="evidence" value="ECO:0007669"/>
    <property type="project" value="UniProtKB-SubCell"/>
</dbReference>